<evidence type="ECO:0000313" key="3">
    <source>
        <dbReference type="Proteomes" id="UP001218188"/>
    </source>
</evidence>
<proteinExistence type="predicted"/>
<evidence type="ECO:0000313" key="2">
    <source>
        <dbReference type="EMBL" id="KAJ7024217.1"/>
    </source>
</evidence>
<accession>A0AAD6WSZ6</accession>
<protein>
    <submittedName>
        <fullName evidence="2">Uncharacterized protein</fullName>
    </submittedName>
</protein>
<dbReference type="AlphaFoldDB" id="A0AAD6WSZ6"/>
<keyword evidence="1" id="KW-0175">Coiled coil</keyword>
<name>A0AAD6WSZ6_9AGAR</name>
<dbReference type="EMBL" id="JARJCM010000173">
    <property type="protein sequence ID" value="KAJ7024217.1"/>
    <property type="molecule type" value="Genomic_DNA"/>
</dbReference>
<sequence length="130" mass="14721">MTANFTLPEQVESLQKQLTTAKQNHEKEISELVDEAEDLRYSLSLTRSDLRNETRKVAELRVQLADIRRMIAHIGEHLNSRETHTSTGSLEDQLIDTQGFISTVSAELQDGICETIELFRRHNPAGSDSD</sequence>
<comment type="caution">
    <text evidence="2">The sequence shown here is derived from an EMBL/GenBank/DDBJ whole genome shotgun (WGS) entry which is preliminary data.</text>
</comment>
<evidence type="ECO:0000256" key="1">
    <source>
        <dbReference type="SAM" id="Coils"/>
    </source>
</evidence>
<gene>
    <name evidence="2" type="ORF">C8F04DRAFT_1192636</name>
</gene>
<reference evidence="2" key="1">
    <citation type="submission" date="2023-03" db="EMBL/GenBank/DDBJ databases">
        <title>Massive genome expansion in bonnet fungi (Mycena s.s.) driven by repeated elements and novel gene families across ecological guilds.</title>
        <authorList>
            <consortium name="Lawrence Berkeley National Laboratory"/>
            <person name="Harder C.B."/>
            <person name="Miyauchi S."/>
            <person name="Viragh M."/>
            <person name="Kuo A."/>
            <person name="Thoen E."/>
            <person name="Andreopoulos B."/>
            <person name="Lu D."/>
            <person name="Skrede I."/>
            <person name="Drula E."/>
            <person name="Henrissat B."/>
            <person name="Morin E."/>
            <person name="Kohler A."/>
            <person name="Barry K."/>
            <person name="LaButti K."/>
            <person name="Morin E."/>
            <person name="Salamov A."/>
            <person name="Lipzen A."/>
            <person name="Mereny Z."/>
            <person name="Hegedus B."/>
            <person name="Baldrian P."/>
            <person name="Stursova M."/>
            <person name="Weitz H."/>
            <person name="Taylor A."/>
            <person name="Grigoriev I.V."/>
            <person name="Nagy L.G."/>
            <person name="Martin F."/>
            <person name="Kauserud H."/>
        </authorList>
    </citation>
    <scope>NUCLEOTIDE SEQUENCE</scope>
    <source>
        <strain evidence="2">CBHHK200</strain>
    </source>
</reference>
<dbReference type="Proteomes" id="UP001218188">
    <property type="component" value="Unassembled WGS sequence"/>
</dbReference>
<feature type="coiled-coil region" evidence="1">
    <location>
        <begin position="11"/>
        <end position="70"/>
    </location>
</feature>
<organism evidence="2 3">
    <name type="scientific">Mycena alexandri</name>
    <dbReference type="NCBI Taxonomy" id="1745969"/>
    <lineage>
        <taxon>Eukaryota</taxon>
        <taxon>Fungi</taxon>
        <taxon>Dikarya</taxon>
        <taxon>Basidiomycota</taxon>
        <taxon>Agaricomycotina</taxon>
        <taxon>Agaricomycetes</taxon>
        <taxon>Agaricomycetidae</taxon>
        <taxon>Agaricales</taxon>
        <taxon>Marasmiineae</taxon>
        <taxon>Mycenaceae</taxon>
        <taxon>Mycena</taxon>
    </lineage>
</organism>
<keyword evidence="3" id="KW-1185">Reference proteome</keyword>